<dbReference type="Proteomes" id="UP000011185">
    <property type="component" value="Unassembled WGS sequence"/>
</dbReference>
<dbReference type="VEuPathDB" id="MicrosporidiaDB:THOM_2833"/>
<proteinExistence type="predicted"/>
<keyword evidence="2" id="KW-1185">Reference proteome</keyword>
<evidence type="ECO:0000313" key="1">
    <source>
        <dbReference type="EMBL" id="ELQ74256.1"/>
    </source>
</evidence>
<evidence type="ECO:0000313" key="2">
    <source>
        <dbReference type="Proteomes" id="UP000011185"/>
    </source>
</evidence>
<dbReference type="InParanoid" id="L7JT95"/>
<name>L7JT95_TRAHO</name>
<dbReference type="HOGENOM" id="CLU_2644901_0_0_1"/>
<sequence>VASRLLVLRGMNITYQSCAKPLSGMASESAGDLYYLKLDLRRRLPLMSTSTNRSASIEDFHCHTRHCWPSLLLAVKR</sequence>
<protein>
    <submittedName>
        <fullName evidence="1">Uncharacterized protein</fullName>
    </submittedName>
</protein>
<feature type="non-terminal residue" evidence="1">
    <location>
        <position position="1"/>
    </location>
</feature>
<dbReference type="EMBL" id="JH994056">
    <property type="protein sequence ID" value="ELQ74256.1"/>
    <property type="molecule type" value="Genomic_DNA"/>
</dbReference>
<reference evidence="1 2" key="1">
    <citation type="journal article" date="2012" name="PLoS Pathog.">
        <title>The genome of the obligate intracellular parasite Trachipleistophora hominis: new insights into microsporidian genome dynamics and reductive evolution.</title>
        <authorList>
            <person name="Heinz E."/>
            <person name="Williams T.A."/>
            <person name="Nakjang S."/>
            <person name="Noel C.J."/>
            <person name="Swan D.C."/>
            <person name="Goldberg A.V."/>
            <person name="Harris S.R."/>
            <person name="Weinmaier T."/>
            <person name="Markert S."/>
            <person name="Becher D."/>
            <person name="Bernhardt J."/>
            <person name="Dagan T."/>
            <person name="Hacker C."/>
            <person name="Lucocq J.M."/>
            <person name="Schweder T."/>
            <person name="Rattei T."/>
            <person name="Hall N."/>
            <person name="Hirt R.P."/>
            <person name="Embley T.M."/>
        </authorList>
    </citation>
    <scope>NUCLEOTIDE SEQUENCE [LARGE SCALE GENOMIC DNA]</scope>
</reference>
<accession>L7JT95</accession>
<gene>
    <name evidence="1" type="ORF">THOM_2833</name>
</gene>
<organism evidence="1 2">
    <name type="scientific">Trachipleistophora hominis</name>
    <name type="common">Microsporidian parasite</name>
    <dbReference type="NCBI Taxonomy" id="72359"/>
    <lineage>
        <taxon>Eukaryota</taxon>
        <taxon>Fungi</taxon>
        <taxon>Fungi incertae sedis</taxon>
        <taxon>Microsporidia</taxon>
        <taxon>Pleistophoridae</taxon>
        <taxon>Trachipleistophora</taxon>
    </lineage>
</organism>
<dbReference type="AlphaFoldDB" id="L7JT95"/>